<dbReference type="Pfam" id="PF02397">
    <property type="entry name" value="Bac_transf"/>
    <property type="match status" value="1"/>
</dbReference>
<sequence>MNVQENTAFGMPQSRVNVIYYANQYDAAIIAEFSDRGNLKKAGSFANLFEIVNKLSVYELDVSILVEVQPSAVSEALGLVEALKKNWLSRNLVVVFLLTEKDPSVTAMAFAARVADCYSPDISFADVTLRLQFLSAYKILNEQLKDLPEAPLQLYKIPFLKRLLDLAISLTALFFLSPVLLVIAILIKLDSKGPVFYTSKRVGTGYKIFDFYKFRSMRVNADKEVENLKATTANQYGQSAFFKMKNDPRVTKLGNFLRNSSIDELPQLFNVIKGDMSIVGNRPLPLYEAEQLTTNEWSMRFLGPAGITGLWQIIKRGKSDMSDRERKKLDNFYNKKFSVWLDLKIILMTIPVLLQKEKV</sequence>
<feature type="transmembrane region" description="Helical" evidence="2">
    <location>
        <begin position="163"/>
        <end position="187"/>
    </location>
</feature>
<comment type="similarity">
    <text evidence="1">Belongs to the bacterial sugar transferase family.</text>
</comment>
<dbReference type="PANTHER" id="PTHR30576:SF0">
    <property type="entry name" value="UNDECAPRENYL-PHOSPHATE N-ACETYLGALACTOSAMINYL 1-PHOSPHATE TRANSFERASE-RELATED"/>
    <property type="match status" value="1"/>
</dbReference>
<dbReference type="RefSeq" id="WP_138729836.1">
    <property type="nucleotide sequence ID" value="NZ_SRMP02000004.1"/>
</dbReference>
<keyword evidence="5" id="KW-1185">Reference proteome</keyword>
<proteinExistence type="inferred from homology"/>
<dbReference type="InterPro" id="IPR003362">
    <property type="entry name" value="Bact_transf"/>
</dbReference>
<feature type="domain" description="Bacterial sugar transferase" evidence="3">
    <location>
        <begin position="161"/>
        <end position="354"/>
    </location>
</feature>
<protein>
    <submittedName>
        <fullName evidence="4">Sugar transferase</fullName>
    </submittedName>
</protein>
<evidence type="ECO:0000256" key="2">
    <source>
        <dbReference type="SAM" id="Phobius"/>
    </source>
</evidence>
<reference evidence="4 5" key="1">
    <citation type="submission" date="2024-12" db="EMBL/GenBank/DDBJ databases">
        <authorList>
            <person name="Hu S."/>
        </authorList>
    </citation>
    <scope>NUCLEOTIDE SEQUENCE [LARGE SCALE GENOMIC DNA]</scope>
    <source>
        <strain evidence="4 5">P-25</strain>
    </source>
</reference>
<dbReference type="GO" id="GO:0016740">
    <property type="term" value="F:transferase activity"/>
    <property type="evidence" value="ECO:0007669"/>
    <property type="project" value="UniProtKB-KW"/>
</dbReference>
<dbReference type="PANTHER" id="PTHR30576">
    <property type="entry name" value="COLANIC BIOSYNTHESIS UDP-GLUCOSE LIPID CARRIER TRANSFERASE"/>
    <property type="match status" value="1"/>
</dbReference>
<dbReference type="EMBL" id="SRMP02000004">
    <property type="protein sequence ID" value="MFN0290610.1"/>
    <property type="molecule type" value="Genomic_DNA"/>
</dbReference>
<keyword evidence="4" id="KW-0808">Transferase</keyword>
<evidence type="ECO:0000259" key="3">
    <source>
        <dbReference type="Pfam" id="PF02397"/>
    </source>
</evidence>
<gene>
    <name evidence="4" type="ORF">E5L68_004365</name>
</gene>
<evidence type="ECO:0000256" key="1">
    <source>
        <dbReference type="ARBA" id="ARBA00006464"/>
    </source>
</evidence>
<name>A0ABW9JDZ1_9SPHI</name>
<evidence type="ECO:0000313" key="4">
    <source>
        <dbReference type="EMBL" id="MFN0290610.1"/>
    </source>
</evidence>
<organism evidence="4 5">
    <name type="scientific">Pedobacter helvus</name>
    <dbReference type="NCBI Taxonomy" id="2563444"/>
    <lineage>
        <taxon>Bacteria</taxon>
        <taxon>Pseudomonadati</taxon>
        <taxon>Bacteroidota</taxon>
        <taxon>Sphingobacteriia</taxon>
        <taxon>Sphingobacteriales</taxon>
        <taxon>Sphingobacteriaceae</taxon>
        <taxon>Pedobacter</taxon>
    </lineage>
</organism>
<accession>A0ABW9JDZ1</accession>
<evidence type="ECO:0000313" key="5">
    <source>
        <dbReference type="Proteomes" id="UP001517367"/>
    </source>
</evidence>
<dbReference type="Proteomes" id="UP001517367">
    <property type="component" value="Unassembled WGS sequence"/>
</dbReference>
<comment type="caution">
    <text evidence="4">The sequence shown here is derived from an EMBL/GenBank/DDBJ whole genome shotgun (WGS) entry which is preliminary data.</text>
</comment>
<keyword evidence="2" id="KW-1133">Transmembrane helix</keyword>
<keyword evidence="2" id="KW-0812">Transmembrane</keyword>
<keyword evidence="2" id="KW-0472">Membrane</keyword>